<evidence type="ECO:0000256" key="3">
    <source>
        <dbReference type="ARBA" id="ARBA00022692"/>
    </source>
</evidence>
<accession>A0A7M7NAW4</accession>
<dbReference type="InterPro" id="IPR002110">
    <property type="entry name" value="Ankyrin_rpt"/>
</dbReference>
<proteinExistence type="predicted"/>
<dbReference type="AlphaFoldDB" id="A0A7M7NAW4"/>
<dbReference type="SMART" id="SM00248">
    <property type="entry name" value="ANK"/>
    <property type="match status" value="3"/>
</dbReference>
<sequence>MEVEEAELIQPSEDSEALSGQDAFFQAAANGEVATLKALVENRLELGINLNGRNDSGYTALQIAVTEGYVVIITELLRLDVLVGDALLRAAETEFEHAVKCLLEYAEQKPEDERDRIINCRCEGSDFHPLLTPIMRAAQKNNYSIVKRLLDAGARIPETKYASGSGGATTVDSLLQSVGLVEQYSAIATPAYVTQAYNDPIDKAFQLTKTLNKISYAEVEHKLVFQEMAKKMEQLAADLISEARNTNEILTVLKYSERAPKKATKKNSSATVLPKISRAIKYKQKRFVAEPNCQQAASTQFRRQLVGVGDWSAFMQLLLLFGVILSHPLLSIAYKMGVRGSLRNFIRTPYVKFMMHLGSDIALLSIITAKGVFVYESMEVKIFEICILLAFAIGIGYKTLTYLVVDRLKFFSNFAHYRDLLIASLLIFQCLLEGLQIYEFQAVHSNTMEPMKPFVERHQNEVTVLSKPILALVSVLAFLRIMPYLTANDLVGAFQISLGDMIVNTSHFFVILIGVFIAFSSGMTYIYSNTIQGSRDLSCEFRRGDCSDLEVHFNNIGHATLTLFWTLFGMIGIDILSLPANQRVQQIAGVGMFVLFHLLAVLVLLNALIAVMSNVYNAVEENGDVEWKYSRTALWMSFMDDMFTVPPPFNLIPDVRNLCRHCHTCWTTEGGVVTTPPKKEEDDVDEYRTVGQEDYERVIKQLMERYVTKRLTTEQSANSEIGPMDIRDLRNDVASLRFDVTAKLVYMEEAINSGNNQSDKIYGQSEEAGNIFDRTLEIDQMVNKYKYAITEIYHNVEKYKDFIPALEQLNSMMDTMMQSESKSSAHVYGSKLVPNLVRRYEKAKKPAPKEGGRRSGAFKVGSPHSLPDASRMHVRQGAESRSAFSSQSSLNRTGDGDQDDPPP</sequence>
<keyword evidence="9" id="KW-0407">Ion channel</keyword>
<keyword evidence="7" id="KW-0406">Ion transport</keyword>
<dbReference type="Gene3D" id="1.10.287.70">
    <property type="match status" value="1"/>
</dbReference>
<dbReference type="GO" id="GO:0070588">
    <property type="term" value="P:calcium ion transmembrane transport"/>
    <property type="evidence" value="ECO:0000318"/>
    <property type="project" value="GO_Central"/>
</dbReference>
<feature type="transmembrane region" description="Helical" evidence="11">
    <location>
        <begin position="590"/>
        <end position="612"/>
    </location>
</feature>
<reference evidence="14" key="1">
    <citation type="submission" date="2015-02" db="EMBL/GenBank/DDBJ databases">
        <title>Genome sequencing for Strongylocentrotus purpuratus.</title>
        <authorList>
            <person name="Murali S."/>
            <person name="Liu Y."/>
            <person name="Vee V."/>
            <person name="English A."/>
            <person name="Wang M."/>
            <person name="Skinner E."/>
            <person name="Han Y."/>
            <person name="Muzny D.M."/>
            <person name="Worley K.C."/>
            <person name="Gibbs R.A."/>
        </authorList>
    </citation>
    <scope>NUCLEOTIDE SEQUENCE</scope>
</reference>
<dbReference type="SMART" id="SM01420">
    <property type="entry name" value="TRP_2"/>
    <property type="match status" value="1"/>
</dbReference>
<evidence type="ECO:0000256" key="4">
    <source>
        <dbReference type="ARBA" id="ARBA00022737"/>
    </source>
</evidence>
<feature type="transmembrane region" description="Helical" evidence="11">
    <location>
        <begin position="469"/>
        <end position="487"/>
    </location>
</feature>
<dbReference type="GeneID" id="594022"/>
<comment type="subcellular location">
    <subcellularLocation>
        <location evidence="1">Membrane</location>
        <topology evidence="1">Multi-pass membrane protein</topology>
    </subcellularLocation>
</comment>
<evidence type="ECO:0000256" key="8">
    <source>
        <dbReference type="ARBA" id="ARBA00023136"/>
    </source>
</evidence>
<dbReference type="InterPro" id="IPR036770">
    <property type="entry name" value="Ankyrin_rpt-contain_sf"/>
</dbReference>
<dbReference type="Pfam" id="PF00023">
    <property type="entry name" value="Ank"/>
    <property type="match status" value="1"/>
</dbReference>
<evidence type="ECO:0000256" key="11">
    <source>
        <dbReference type="SAM" id="Phobius"/>
    </source>
</evidence>
<dbReference type="PANTHER" id="PTHR10117:SF54">
    <property type="entry name" value="TRANSIENT RECEPTOR POTENTIAL-GAMMA PROTEIN"/>
    <property type="match status" value="1"/>
</dbReference>
<dbReference type="PRINTS" id="PR01097">
    <property type="entry name" value="TRNSRECEPTRP"/>
</dbReference>
<dbReference type="OrthoDB" id="2373987at2759"/>
<dbReference type="GO" id="GO:0005886">
    <property type="term" value="C:plasma membrane"/>
    <property type="evidence" value="ECO:0000318"/>
    <property type="project" value="GO_Central"/>
</dbReference>
<feature type="transmembrane region" description="Helical" evidence="11">
    <location>
        <begin position="508"/>
        <end position="527"/>
    </location>
</feature>
<dbReference type="GO" id="GO:0034703">
    <property type="term" value="C:cation channel complex"/>
    <property type="evidence" value="ECO:0000318"/>
    <property type="project" value="GO_Central"/>
</dbReference>
<dbReference type="InParanoid" id="A0A7M7NAW4"/>
<keyword evidence="14" id="KW-1185">Reference proteome</keyword>
<evidence type="ECO:0000256" key="10">
    <source>
        <dbReference type="SAM" id="MobiDB-lite"/>
    </source>
</evidence>
<protein>
    <recommendedName>
        <fullName evidence="12">Transient receptor ion channel domain-containing protein</fullName>
    </recommendedName>
</protein>
<feature type="transmembrane region" description="Helical" evidence="11">
    <location>
        <begin position="381"/>
        <end position="405"/>
    </location>
</feature>
<evidence type="ECO:0000313" key="13">
    <source>
        <dbReference type="EnsemblMetazoa" id="XP_030833859"/>
    </source>
</evidence>
<dbReference type="PANTHER" id="PTHR10117">
    <property type="entry name" value="TRANSIENT RECEPTOR POTENTIAL CHANNEL"/>
    <property type="match status" value="1"/>
</dbReference>
<evidence type="ECO:0000256" key="2">
    <source>
        <dbReference type="ARBA" id="ARBA00022448"/>
    </source>
</evidence>
<dbReference type="GO" id="GO:0051480">
    <property type="term" value="P:regulation of cytosolic calcium ion concentration"/>
    <property type="evidence" value="ECO:0000318"/>
    <property type="project" value="GO_Central"/>
</dbReference>
<dbReference type="Pfam" id="PF00520">
    <property type="entry name" value="Ion_trans"/>
    <property type="match status" value="1"/>
</dbReference>
<dbReference type="Pfam" id="PF08344">
    <property type="entry name" value="TRP_2"/>
    <property type="match status" value="1"/>
</dbReference>
<dbReference type="InterPro" id="IPR005821">
    <property type="entry name" value="Ion_trans_dom"/>
</dbReference>
<evidence type="ECO:0000256" key="7">
    <source>
        <dbReference type="ARBA" id="ARBA00023065"/>
    </source>
</evidence>
<evidence type="ECO:0000259" key="12">
    <source>
        <dbReference type="SMART" id="SM01420"/>
    </source>
</evidence>
<dbReference type="Gene3D" id="1.25.40.20">
    <property type="entry name" value="Ankyrin repeat-containing domain"/>
    <property type="match status" value="1"/>
</dbReference>
<evidence type="ECO:0000256" key="6">
    <source>
        <dbReference type="ARBA" id="ARBA00023043"/>
    </source>
</evidence>
<feature type="transmembrane region" description="Helical" evidence="11">
    <location>
        <begin position="556"/>
        <end position="578"/>
    </location>
</feature>
<dbReference type="GO" id="GO:0015279">
    <property type="term" value="F:store-operated calcium channel activity"/>
    <property type="evidence" value="ECO:0000318"/>
    <property type="project" value="GO_Central"/>
</dbReference>
<feature type="region of interest" description="Disordered" evidence="10">
    <location>
        <begin position="842"/>
        <end position="903"/>
    </location>
</feature>
<evidence type="ECO:0000256" key="1">
    <source>
        <dbReference type="ARBA" id="ARBA00004141"/>
    </source>
</evidence>
<feature type="compositionally biased region" description="Low complexity" evidence="10">
    <location>
        <begin position="880"/>
        <end position="889"/>
    </location>
</feature>
<name>A0A7M7NAW4_STRPU</name>
<dbReference type="InterPro" id="IPR013555">
    <property type="entry name" value="TRP_dom"/>
</dbReference>
<keyword evidence="5 11" id="KW-1133">Transmembrane helix</keyword>
<keyword evidence="8 11" id="KW-0472">Membrane</keyword>
<dbReference type="EnsemblMetazoa" id="XM_030977999">
    <property type="protein sequence ID" value="XP_030833859"/>
    <property type="gene ID" value="LOC594022"/>
</dbReference>
<dbReference type="RefSeq" id="XP_030833859.1">
    <property type="nucleotide sequence ID" value="XM_030977999.1"/>
</dbReference>
<feature type="transmembrane region" description="Helical" evidence="11">
    <location>
        <begin position="417"/>
        <end position="438"/>
    </location>
</feature>
<reference evidence="13" key="2">
    <citation type="submission" date="2021-01" db="UniProtKB">
        <authorList>
            <consortium name="EnsemblMetazoa"/>
        </authorList>
    </citation>
    <scope>IDENTIFICATION</scope>
</reference>
<dbReference type="GO" id="GO:0070679">
    <property type="term" value="F:inositol 1,4,5 trisphosphate binding"/>
    <property type="evidence" value="ECO:0000318"/>
    <property type="project" value="GO_Central"/>
</dbReference>
<dbReference type="InterPro" id="IPR002153">
    <property type="entry name" value="TRPC_channel"/>
</dbReference>
<keyword evidence="3 11" id="KW-0812">Transmembrane</keyword>
<feature type="transmembrane region" description="Helical" evidence="11">
    <location>
        <begin position="311"/>
        <end position="332"/>
    </location>
</feature>
<dbReference type="SUPFAM" id="SSF48403">
    <property type="entry name" value="Ankyrin repeat"/>
    <property type="match status" value="1"/>
</dbReference>
<evidence type="ECO:0000256" key="9">
    <source>
        <dbReference type="ARBA" id="ARBA00023303"/>
    </source>
</evidence>
<dbReference type="Proteomes" id="UP000007110">
    <property type="component" value="Unassembled WGS sequence"/>
</dbReference>
<feature type="transmembrane region" description="Helical" evidence="11">
    <location>
        <begin position="353"/>
        <end position="375"/>
    </location>
</feature>
<dbReference type="KEGG" id="spu:594022"/>
<feature type="domain" description="Transient receptor ion channel" evidence="12">
    <location>
        <begin position="157"/>
        <end position="222"/>
    </location>
</feature>
<organism evidence="13 14">
    <name type="scientific">Strongylocentrotus purpuratus</name>
    <name type="common">Purple sea urchin</name>
    <dbReference type="NCBI Taxonomy" id="7668"/>
    <lineage>
        <taxon>Eukaryota</taxon>
        <taxon>Metazoa</taxon>
        <taxon>Echinodermata</taxon>
        <taxon>Eleutherozoa</taxon>
        <taxon>Echinozoa</taxon>
        <taxon>Echinoidea</taxon>
        <taxon>Euechinoidea</taxon>
        <taxon>Echinacea</taxon>
        <taxon>Camarodonta</taxon>
        <taxon>Echinidea</taxon>
        <taxon>Strongylocentrotidae</taxon>
        <taxon>Strongylocentrotus</taxon>
    </lineage>
</organism>
<keyword evidence="6" id="KW-0040">ANK repeat</keyword>
<feature type="compositionally biased region" description="Basic and acidic residues" evidence="10">
    <location>
        <begin position="842"/>
        <end position="853"/>
    </location>
</feature>
<evidence type="ECO:0000256" key="5">
    <source>
        <dbReference type="ARBA" id="ARBA00022989"/>
    </source>
</evidence>
<keyword evidence="4" id="KW-0677">Repeat</keyword>
<dbReference type="OMA" id="CEFRRGD"/>
<keyword evidence="2" id="KW-0813">Transport</keyword>
<evidence type="ECO:0000313" key="14">
    <source>
        <dbReference type="Proteomes" id="UP000007110"/>
    </source>
</evidence>